<keyword evidence="3" id="KW-0238">DNA-binding</keyword>
<keyword evidence="4" id="KW-0804">Transcription</keyword>
<evidence type="ECO:0000313" key="5">
    <source>
        <dbReference type="EMBL" id="THF76836.1"/>
    </source>
</evidence>
<dbReference type="OrthoDB" id="122824at2"/>
<dbReference type="GO" id="GO:0003677">
    <property type="term" value="F:DNA binding"/>
    <property type="evidence" value="ECO:0007669"/>
    <property type="project" value="UniProtKB-KW"/>
</dbReference>
<dbReference type="InterPro" id="IPR036388">
    <property type="entry name" value="WH-like_DNA-bd_sf"/>
</dbReference>
<keyword evidence="2" id="KW-0805">Transcription regulation</keyword>
<proteinExistence type="inferred from homology"/>
<protein>
    <submittedName>
        <fullName evidence="5">BlaI/MecI/CopY family transcriptional regulator</fullName>
    </submittedName>
</protein>
<dbReference type="SUPFAM" id="SSF46785">
    <property type="entry name" value="Winged helix' DNA-binding domain"/>
    <property type="match status" value="1"/>
</dbReference>
<gene>
    <name evidence="5" type="ORF">E6W99_20800</name>
</gene>
<accession>A0A4S4BV47</accession>
<evidence type="ECO:0000256" key="2">
    <source>
        <dbReference type="ARBA" id="ARBA00023015"/>
    </source>
</evidence>
<dbReference type="PIRSF" id="PIRSF019455">
    <property type="entry name" value="CopR_AtkY"/>
    <property type="match status" value="1"/>
</dbReference>
<comment type="similarity">
    <text evidence="1">Belongs to the BlaI transcriptional regulatory family.</text>
</comment>
<dbReference type="GO" id="GO:0045892">
    <property type="term" value="P:negative regulation of DNA-templated transcription"/>
    <property type="evidence" value="ECO:0007669"/>
    <property type="project" value="InterPro"/>
</dbReference>
<name>A0A4S4BV47_9BACI</name>
<comment type="caution">
    <text evidence="5">The sequence shown here is derived from an EMBL/GenBank/DDBJ whole genome shotgun (WGS) entry which is preliminary data.</text>
</comment>
<dbReference type="RefSeq" id="WP_136357415.1">
    <property type="nucleotide sequence ID" value="NZ_CP046266.1"/>
</dbReference>
<dbReference type="Gene3D" id="1.10.10.10">
    <property type="entry name" value="Winged helix-like DNA-binding domain superfamily/Winged helix DNA-binding domain"/>
    <property type="match status" value="1"/>
</dbReference>
<evidence type="ECO:0000313" key="6">
    <source>
        <dbReference type="Proteomes" id="UP000310334"/>
    </source>
</evidence>
<keyword evidence="6" id="KW-1185">Reference proteome</keyword>
<evidence type="ECO:0000256" key="4">
    <source>
        <dbReference type="ARBA" id="ARBA00023163"/>
    </source>
</evidence>
<sequence>MNINKFRFDQVGLNRFFGPLEAKIMDIIWTNSEMSIKEVKQQLEKEKPTNFNTVMTVMNRLVDKKILEKRVEGRMSQFKPVQSKEEFIDEQSKKLTENLLDEFGGLVVNHMLDSLQDVDQSLLERLEQKIEQLKKGKSE</sequence>
<dbReference type="Proteomes" id="UP000310334">
    <property type="component" value="Unassembled WGS sequence"/>
</dbReference>
<dbReference type="EMBL" id="SSNT01000018">
    <property type="protein sequence ID" value="THF76836.1"/>
    <property type="molecule type" value="Genomic_DNA"/>
</dbReference>
<dbReference type="Pfam" id="PF03965">
    <property type="entry name" value="Penicillinase_R"/>
    <property type="match status" value="1"/>
</dbReference>
<reference evidence="5 6" key="1">
    <citation type="submission" date="2019-04" db="EMBL/GenBank/DDBJ databases">
        <title>Bacillus sediminilitoris sp. nov., isolated from a tidal flat sediment on the East China Sea.</title>
        <authorList>
            <person name="Wei Y."/>
            <person name="Mao H."/>
            <person name="Fang J."/>
        </authorList>
    </citation>
    <scope>NUCLEOTIDE SEQUENCE [LARGE SCALE GENOMIC DNA]</scope>
    <source>
        <strain evidence="5 6">DSL-17</strain>
    </source>
</reference>
<dbReference type="InterPro" id="IPR005650">
    <property type="entry name" value="BlaI_family"/>
</dbReference>
<organism evidence="5 6">
    <name type="scientific">Metabacillus sediminilitoris</name>
    <dbReference type="NCBI Taxonomy" id="2567941"/>
    <lineage>
        <taxon>Bacteria</taxon>
        <taxon>Bacillati</taxon>
        <taxon>Bacillota</taxon>
        <taxon>Bacilli</taxon>
        <taxon>Bacillales</taxon>
        <taxon>Bacillaceae</taxon>
        <taxon>Metabacillus</taxon>
    </lineage>
</organism>
<evidence type="ECO:0000256" key="1">
    <source>
        <dbReference type="ARBA" id="ARBA00011046"/>
    </source>
</evidence>
<dbReference type="AlphaFoldDB" id="A0A4S4BV47"/>
<dbReference type="InterPro" id="IPR036390">
    <property type="entry name" value="WH_DNA-bd_sf"/>
</dbReference>
<evidence type="ECO:0000256" key="3">
    <source>
        <dbReference type="ARBA" id="ARBA00023125"/>
    </source>
</evidence>